<keyword evidence="4" id="KW-0723">Serine/threonine-protein kinase</keyword>
<name>A0AAV0TAU7_9STRA</name>
<organism evidence="6 7">
    <name type="scientific">Peronospora destructor</name>
    <dbReference type="NCBI Taxonomy" id="86335"/>
    <lineage>
        <taxon>Eukaryota</taxon>
        <taxon>Sar</taxon>
        <taxon>Stramenopiles</taxon>
        <taxon>Oomycota</taxon>
        <taxon>Peronosporomycetes</taxon>
        <taxon>Peronosporales</taxon>
        <taxon>Peronosporaceae</taxon>
        <taxon>Peronospora</taxon>
    </lineage>
</organism>
<keyword evidence="4" id="KW-0418">Kinase</keyword>
<dbReference type="FunFam" id="1.10.510.10:FF:000571">
    <property type="entry name" value="Maternal embryonic leucine zipper kinase"/>
    <property type="match status" value="1"/>
</dbReference>
<dbReference type="InterPro" id="IPR000719">
    <property type="entry name" value="Prot_kinase_dom"/>
</dbReference>
<dbReference type="SUPFAM" id="SSF56112">
    <property type="entry name" value="Protein kinase-like (PK-like)"/>
    <property type="match status" value="1"/>
</dbReference>
<keyword evidence="2 3" id="KW-0067">ATP-binding</keyword>
<dbReference type="PROSITE" id="PS50011">
    <property type="entry name" value="PROTEIN_KINASE_DOM"/>
    <property type="match status" value="1"/>
</dbReference>
<dbReference type="CDD" id="cd05117">
    <property type="entry name" value="STKc_CAMK"/>
    <property type="match status" value="1"/>
</dbReference>
<dbReference type="FunFam" id="3.30.200.20:FF:000042">
    <property type="entry name" value="Aurora kinase A"/>
    <property type="match status" value="1"/>
</dbReference>
<dbReference type="InterPro" id="IPR008271">
    <property type="entry name" value="Ser/Thr_kinase_AS"/>
</dbReference>
<dbReference type="PROSITE" id="PS00108">
    <property type="entry name" value="PROTEIN_KINASE_ST"/>
    <property type="match status" value="1"/>
</dbReference>
<dbReference type="InterPro" id="IPR017441">
    <property type="entry name" value="Protein_kinase_ATP_BS"/>
</dbReference>
<keyword evidence="1 3" id="KW-0547">Nucleotide-binding</keyword>
<dbReference type="GO" id="GO:0004674">
    <property type="term" value="F:protein serine/threonine kinase activity"/>
    <property type="evidence" value="ECO:0007669"/>
    <property type="project" value="UniProtKB-KW"/>
</dbReference>
<dbReference type="Gene3D" id="1.10.510.10">
    <property type="entry name" value="Transferase(Phosphotransferase) domain 1"/>
    <property type="match status" value="1"/>
</dbReference>
<dbReference type="PANTHER" id="PTHR24347">
    <property type="entry name" value="SERINE/THREONINE-PROTEIN KINASE"/>
    <property type="match status" value="1"/>
</dbReference>
<evidence type="ECO:0000256" key="1">
    <source>
        <dbReference type="ARBA" id="ARBA00022741"/>
    </source>
</evidence>
<feature type="binding site" evidence="3">
    <location>
        <position position="45"/>
    </location>
    <ligand>
        <name>ATP</name>
        <dbReference type="ChEBI" id="CHEBI:30616"/>
    </ligand>
</feature>
<dbReference type="PROSITE" id="PS00107">
    <property type="entry name" value="PROTEIN_KINASE_ATP"/>
    <property type="match status" value="1"/>
</dbReference>
<accession>A0AAV0TAU7</accession>
<evidence type="ECO:0000256" key="2">
    <source>
        <dbReference type="ARBA" id="ARBA00022840"/>
    </source>
</evidence>
<dbReference type="Gene3D" id="3.30.200.20">
    <property type="entry name" value="Phosphorylase Kinase, domain 1"/>
    <property type="match status" value="1"/>
</dbReference>
<evidence type="ECO:0000256" key="4">
    <source>
        <dbReference type="RuleBase" id="RU000304"/>
    </source>
</evidence>
<dbReference type="Proteomes" id="UP001162029">
    <property type="component" value="Unassembled WGS sequence"/>
</dbReference>
<evidence type="ECO:0000313" key="6">
    <source>
        <dbReference type="EMBL" id="CAI5717502.1"/>
    </source>
</evidence>
<dbReference type="AlphaFoldDB" id="A0AAV0TAU7"/>
<proteinExistence type="inferred from homology"/>
<evidence type="ECO:0000256" key="3">
    <source>
        <dbReference type="PROSITE-ProRule" id="PRU10141"/>
    </source>
</evidence>
<sequence>MFHSLYDVGDLIGRGAFSLVYLCRRKETQQIFAVKVINKALCVKKKTLRDEITVLLRVKHANIISLEEVYESDKELLLVMERVTGGELFDRIVRVGVYSERQAAEIVTNVLDALNYLHSCNILHRDIKPENILLASGDSGDIKLSDFGIAKILEDEDDGARSRGRAYTSCGTDYYVAPEVLNGEGYDSKVDLWSLGVVLYIMLCGFPPFAEDENGLESVYLKIRSGALDFPHPYWTNVSDGAKDLIRNLLDVSPQDRFSAAQALSHPWIKGEYSEQPLSSAIMEMKRFNQKRRFN</sequence>
<feature type="domain" description="Protein kinase" evidence="5">
    <location>
        <begin position="6"/>
        <end position="269"/>
    </location>
</feature>
<dbReference type="SMART" id="SM00220">
    <property type="entry name" value="S_TKc"/>
    <property type="match status" value="1"/>
</dbReference>
<dbReference type="GO" id="GO:0005524">
    <property type="term" value="F:ATP binding"/>
    <property type="evidence" value="ECO:0007669"/>
    <property type="project" value="UniProtKB-UniRule"/>
</dbReference>
<comment type="caution">
    <text evidence="6">The sequence shown here is derived from an EMBL/GenBank/DDBJ whole genome shotgun (WGS) entry which is preliminary data.</text>
</comment>
<comment type="similarity">
    <text evidence="4">Belongs to the protein kinase superfamily.</text>
</comment>
<evidence type="ECO:0000259" key="5">
    <source>
        <dbReference type="PROSITE" id="PS50011"/>
    </source>
</evidence>
<gene>
    <name evidence="6" type="ORF">PDE001_LOCUS1695</name>
</gene>
<keyword evidence="7" id="KW-1185">Reference proteome</keyword>
<protein>
    <recommendedName>
        <fullName evidence="5">Protein kinase domain-containing protein</fullName>
    </recommendedName>
</protein>
<keyword evidence="4" id="KW-0808">Transferase</keyword>
<dbReference type="InterPro" id="IPR011009">
    <property type="entry name" value="Kinase-like_dom_sf"/>
</dbReference>
<reference evidence="6" key="1">
    <citation type="submission" date="2022-12" db="EMBL/GenBank/DDBJ databases">
        <authorList>
            <person name="Webb A."/>
        </authorList>
    </citation>
    <scope>NUCLEOTIDE SEQUENCE</scope>
    <source>
        <strain evidence="6">Pd1</strain>
    </source>
</reference>
<evidence type="ECO:0000313" key="7">
    <source>
        <dbReference type="Proteomes" id="UP001162029"/>
    </source>
</evidence>
<dbReference type="EMBL" id="CANTFM010000301">
    <property type="protein sequence ID" value="CAI5717502.1"/>
    <property type="molecule type" value="Genomic_DNA"/>
</dbReference>
<dbReference type="Pfam" id="PF00069">
    <property type="entry name" value="Pkinase"/>
    <property type="match status" value="1"/>
</dbReference>